<reference evidence="3 4" key="1">
    <citation type="journal article" date="2019" name="Int. J. Syst. Evol. Microbiol.">
        <title>The Global Catalogue of Microorganisms (GCM) 10K type strain sequencing project: providing services to taxonomists for standard genome sequencing and annotation.</title>
        <authorList>
            <consortium name="The Broad Institute Genomics Platform"/>
            <consortium name="The Broad Institute Genome Sequencing Center for Infectious Disease"/>
            <person name="Wu L."/>
            <person name="Ma J."/>
        </authorList>
    </citation>
    <scope>NUCLEOTIDE SEQUENCE [LARGE SCALE GENOMIC DNA]</scope>
    <source>
        <strain evidence="3 4">JCM 15089</strain>
    </source>
</reference>
<sequence>MRWQTKWLAAAACAAANLILPAFAAPPAHRIVSTFLCTDEYVFRLVPRGRIAALSYEAVDRNPVVSTIVDAAAGMPVIRPSTEAVLARKPDLVVMYAGTNPRLHLSLNRLGVPVLDVPWANSLADVRAVTKMLGEKLGTPDRAAALLADMDRKLAAVRRDAPRPPVRTILYEPQGYATVQGVTEEVMQIAGLVNAAPPAQLTRSGQLPVEAVIAAAPELLILGGEERSGSARAYAILHHPAFKALQGKTHMEFAGLTPLLCPGPWSLDSGAPLAELGRKARALAPPKGRPY</sequence>
<proteinExistence type="predicted"/>
<dbReference type="PROSITE" id="PS50983">
    <property type="entry name" value="FE_B12_PBP"/>
    <property type="match status" value="1"/>
</dbReference>
<protein>
    <recommendedName>
        <fullName evidence="2">Fe/B12 periplasmic-binding domain-containing protein</fullName>
    </recommendedName>
</protein>
<feature type="domain" description="Fe/B12 periplasmic-binding" evidence="2">
    <location>
        <begin position="30"/>
        <end position="284"/>
    </location>
</feature>
<dbReference type="Gene3D" id="3.40.50.1980">
    <property type="entry name" value="Nitrogenase molybdenum iron protein domain"/>
    <property type="match status" value="2"/>
</dbReference>
<evidence type="ECO:0000259" key="2">
    <source>
        <dbReference type="PROSITE" id="PS50983"/>
    </source>
</evidence>
<dbReference type="Proteomes" id="UP001499951">
    <property type="component" value="Unassembled WGS sequence"/>
</dbReference>
<dbReference type="Pfam" id="PF01497">
    <property type="entry name" value="Peripla_BP_2"/>
    <property type="match status" value="1"/>
</dbReference>
<name>A0ABN1EAS6_9PROT</name>
<accession>A0ABN1EAS6</accession>
<dbReference type="InterPro" id="IPR002491">
    <property type="entry name" value="ABC_transptr_periplasmic_BD"/>
</dbReference>
<dbReference type="SUPFAM" id="SSF53807">
    <property type="entry name" value="Helical backbone' metal receptor"/>
    <property type="match status" value="1"/>
</dbReference>
<gene>
    <name evidence="3" type="ORF">GCM10008942_08850</name>
</gene>
<comment type="caution">
    <text evidence="3">The sequence shown here is derived from an EMBL/GenBank/DDBJ whole genome shotgun (WGS) entry which is preliminary data.</text>
</comment>
<dbReference type="EMBL" id="BAAADD010000002">
    <property type="protein sequence ID" value="GAA0562655.1"/>
    <property type="molecule type" value="Genomic_DNA"/>
</dbReference>
<keyword evidence="1" id="KW-0732">Signal</keyword>
<evidence type="ECO:0000313" key="4">
    <source>
        <dbReference type="Proteomes" id="UP001499951"/>
    </source>
</evidence>
<dbReference type="InterPro" id="IPR050902">
    <property type="entry name" value="ABC_Transporter_SBP"/>
</dbReference>
<feature type="signal peptide" evidence="1">
    <location>
        <begin position="1"/>
        <end position="24"/>
    </location>
</feature>
<feature type="chain" id="PRO_5047080852" description="Fe/B12 periplasmic-binding domain-containing protein" evidence="1">
    <location>
        <begin position="25"/>
        <end position="291"/>
    </location>
</feature>
<evidence type="ECO:0000313" key="3">
    <source>
        <dbReference type="EMBL" id="GAA0562655.1"/>
    </source>
</evidence>
<keyword evidence="4" id="KW-1185">Reference proteome</keyword>
<dbReference type="PANTHER" id="PTHR30535">
    <property type="entry name" value="VITAMIN B12-BINDING PROTEIN"/>
    <property type="match status" value="1"/>
</dbReference>
<evidence type="ECO:0000256" key="1">
    <source>
        <dbReference type="SAM" id="SignalP"/>
    </source>
</evidence>
<organism evidence="3 4">
    <name type="scientific">Rhizomicrobium electricum</name>
    <dbReference type="NCBI Taxonomy" id="480070"/>
    <lineage>
        <taxon>Bacteria</taxon>
        <taxon>Pseudomonadati</taxon>
        <taxon>Pseudomonadota</taxon>
        <taxon>Alphaproteobacteria</taxon>
        <taxon>Micropepsales</taxon>
        <taxon>Micropepsaceae</taxon>
        <taxon>Rhizomicrobium</taxon>
    </lineage>
</organism>
<dbReference type="RefSeq" id="WP_166932393.1">
    <property type="nucleotide sequence ID" value="NZ_BAAADD010000002.1"/>
</dbReference>
<dbReference type="PANTHER" id="PTHR30535:SF34">
    <property type="entry name" value="MOLYBDATE-BINDING PROTEIN MOLA"/>
    <property type="match status" value="1"/>
</dbReference>